<dbReference type="NCBIfam" id="NF037995">
    <property type="entry name" value="TRAP_S1"/>
    <property type="match status" value="1"/>
</dbReference>
<accession>A0ABY7VND3</accession>
<evidence type="ECO:0000313" key="2">
    <source>
        <dbReference type="EMBL" id="WDE95616.1"/>
    </source>
</evidence>
<dbReference type="Proteomes" id="UP001214250">
    <property type="component" value="Chromosome 1"/>
</dbReference>
<dbReference type="PANTHER" id="PTHR33376">
    <property type="match status" value="1"/>
</dbReference>
<dbReference type="PIRSF" id="PIRSF006470">
    <property type="entry name" value="DctB"/>
    <property type="match status" value="1"/>
</dbReference>
<name>A0ABY7VND3_9BACT</name>
<dbReference type="CDD" id="cd13671">
    <property type="entry name" value="PBP2_TRAP_SBP_like_3"/>
    <property type="match status" value="1"/>
</dbReference>
<dbReference type="Pfam" id="PF03480">
    <property type="entry name" value="DctP"/>
    <property type="match status" value="1"/>
</dbReference>
<dbReference type="InterPro" id="IPR004682">
    <property type="entry name" value="TRAP_DctP"/>
</dbReference>
<evidence type="ECO:0000256" key="1">
    <source>
        <dbReference type="ARBA" id="ARBA00022729"/>
    </source>
</evidence>
<keyword evidence="3" id="KW-1185">Reference proteome</keyword>
<dbReference type="PROSITE" id="PS51257">
    <property type="entry name" value="PROKAR_LIPOPROTEIN"/>
    <property type="match status" value="1"/>
</dbReference>
<dbReference type="InterPro" id="IPR038404">
    <property type="entry name" value="TRAP_DctP_sf"/>
</dbReference>
<organism evidence="2 3">
    <name type="scientific">Lentisphaera profundi</name>
    <dbReference type="NCBI Taxonomy" id="1658616"/>
    <lineage>
        <taxon>Bacteria</taxon>
        <taxon>Pseudomonadati</taxon>
        <taxon>Lentisphaerota</taxon>
        <taxon>Lentisphaeria</taxon>
        <taxon>Lentisphaerales</taxon>
        <taxon>Lentisphaeraceae</taxon>
        <taxon>Lentisphaera</taxon>
    </lineage>
</organism>
<dbReference type="Gene3D" id="3.40.190.170">
    <property type="entry name" value="Bacterial extracellular solute-binding protein, family 7"/>
    <property type="match status" value="1"/>
</dbReference>
<dbReference type="NCBIfam" id="TIGR00787">
    <property type="entry name" value="dctP"/>
    <property type="match status" value="1"/>
</dbReference>
<dbReference type="RefSeq" id="WP_274149311.1">
    <property type="nucleotide sequence ID" value="NZ_CP117811.1"/>
</dbReference>
<proteinExistence type="predicted"/>
<evidence type="ECO:0000313" key="3">
    <source>
        <dbReference type="Proteomes" id="UP001214250"/>
    </source>
</evidence>
<reference evidence="2 3" key="1">
    <citation type="submission" date="2023-02" db="EMBL/GenBank/DDBJ databases">
        <title>Genome sequence of Lentisphaera profundi SAORIC-696.</title>
        <authorList>
            <person name="Kim e."/>
            <person name="Cho J.-C."/>
            <person name="Choi A."/>
            <person name="Kang I."/>
        </authorList>
    </citation>
    <scope>NUCLEOTIDE SEQUENCE [LARGE SCALE GENOMIC DNA]</scope>
    <source>
        <strain evidence="2 3">SAORIC-696</strain>
    </source>
</reference>
<dbReference type="EMBL" id="CP117811">
    <property type="protein sequence ID" value="WDE95616.1"/>
    <property type="molecule type" value="Genomic_DNA"/>
</dbReference>
<dbReference type="PANTHER" id="PTHR33376:SF2">
    <property type="entry name" value="DICARBOXYLATE-BINDING PERIPLASMIC PROTEIN"/>
    <property type="match status" value="1"/>
</dbReference>
<sequence length="328" mass="36992">MSYIRVIIFALLLIGCDNQLSSKKKVLRLAHTLPENHVVHKAMLHMAETIALKSEGKMELKIFAGGQLGKESDTVALVQLGGIDMTKVSAAAMENFVEEIGIFTLPYVFKNSEHYWGFLESESGSDLLQAGKRVGLRGLTYYDAGARSFYTLDKMVTSPDDLEGMKIRVMGSRNCQDAINALGAQAQSIPYGELYSALQQRVVVGGENNPPSFVTSRHYEVCKFYSLNEHSRIPDMLVMSQVNWEKLTVEEQEIVQQAADESRELQRKLWQEETTRALEQVKKYGVTVLYPQKEPFSENCKELLSQVKNPIIKNHLKKIKVMESSHVK</sequence>
<keyword evidence="1" id="KW-0732">Signal</keyword>
<gene>
    <name evidence="2" type="ORF">PQO03_07765</name>
</gene>
<protein>
    <submittedName>
        <fullName evidence="2">TRAP transporter substrate-binding protein</fullName>
    </submittedName>
</protein>
<dbReference type="InterPro" id="IPR018389">
    <property type="entry name" value="DctP_fam"/>
</dbReference>